<comment type="cofactor">
    <cofactor evidence="12">
        <name>FAD</name>
        <dbReference type="ChEBI" id="CHEBI:57692"/>
    </cofactor>
    <text evidence="12">Binds 1 FAD per subunit.</text>
</comment>
<evidence type="ECO:0000256" key="3">
    <source>
        <dbReference type="ARBA" id="ARBA00012607"/>
    </source>
</evidence>
<dbReference type="PANTHER" id="PTHR42737:SF2">
    <property type="entry name" value="GLUTATHIONE REDUCTASE"/>
    <property type="match status" value="1"/>
</dbReference>
<evidence type="ECO:0000256" key="4">
    <source>
        <dbReference type="ARBA" id="ARBA00022630"/>
    </source>
</evidence>
<reference evidence="17" key="1">
    <citation type="submission" date="2021-01" db="EMBL/GenBank/DDBJ databases">
        <authorList>
            <person name="Corre E."/>
            <person name="Pelletier E."/>
            <person name="Niang G."/>
            <person name="Scheremetjew M."/>
            <person name="Finn R."/>
            <person name="Kale V."/>
            <person name="Holt S."/>
            <person name="Cochrane G."/>
            <person name="Meng A."/>
            <person name="Brown T."/>
            <person name="Cohen L."/>
        </authorList>
    </citation>
    <scope>NUCLEOTIDE SEQUENCE</scope>
    <source>
        <strain evidence="17">CCMP722</strain>
    </source>
</reference>
<feature type="binding site" evidence="12">
    <location>
        <position position="66"/>
    </location>
    <ligand>
        <name>FAD</name>
        <dbReference type="ChEBI" id="CHEBI:57692"/>
    </ligand>
</feature>
<evidence type="ECO:0000256" key="9">
    <source>
        <dbReference type="ARBA" id="ARBA00023284"/>
    </source>
</evidence>
<feature type="binding site" evidence="12">
    <location>
        <begin position="193"/>
        <end position="200"/>
    </location>
    <ligand>
        <name>NAD(+)</name>
        <dbReference type="ChEBI" id="CHEBI:57540"/>
    </ligand>
</feature>
<dbReference type="FunFam" id="3.50.50.60:FF:000051">
    <property type="entry name" value="Glutathione reductase"/>
    <property type="match status" value="1"/>
</dbReference>
<evidence type="ECO:0000256" key="6">
    <source>
        <dbReference type="ARBA" id="ARBA00022857"/>
    </source>
</evidence>
<dbReference type="InterPro" id="IPR016156">
    <property type="entry name" value="FAD/NAD-linked_Rdtase_dimer_sf"/>
</dbReference>
<feature type="binding site" evidence="12">
    <location>
        <position position="325"/>
    </location>
    <ligand>
        <name>FAD</name>
        <dbReference type="ChEBI" id="CHEBI:57692"/>
    </ligand>
</feature>
<dbReference type="PIRSF" id="PIRSF000350">
    <property type="entry name" value="Mercury_reductase_MerA"/>
    <property type="match status" value="1"/>
</dbReference>
<evidence type="ECO:0000256" key="14">
    <source>
        <dbReference type="RuleBase" id="RU003691"/>
    </source>
</evidence>
<comment type="subunit">
    <text evidence="2">Homodimer.</text>
</comment>
<feature type="binding site" evidence="12">
    <location>
        <position position="282"/>
    </location>
    <ligand>
        <name>NAD(+)</name>
        <dbReference type="ChEBI" id="CHEBI:57540"/>
    </ligand>
</feature>
<name>A0A7S0MSP2_9CHLO</name>
<dbReference type="PANTHER" id="PTHR42737">
    <property type="entry name" value="GLUTATHIONE REDUCTASE"/>
    <property type="match status" value="1"/>
</dbReference>
<sequence length="478" mass="50787">MSKCGKYDYDLVTIGGGSGGVRASRWAAANAGQKVAVIEMPFNPLSSATAGGLGGTCVIRGCVPKKLFVFGSGFHHDFEDARGFGWDFNEPKLDWKVLQEKKHKEITRLNGIYGNMLKGANVDSIEGSGKLLDNHTVQVTGPDGSTRNVTASNILIATGGTANKLNIPGAEFGITSDEALTLDEVPKKVVVIGGGFIAVEFAGIFNASGAETHIVYRQPTPLRGFDEDVRTTVGENLSKRGINVHAGANPVKIEKAASGKLTLTLDKGGPVEECDLVMFATGRSPNTNRPDLGLKEVGVELTKSGAIKVDEFSRTTAEHVWAVGDVTNRINLTPVALMEGGAFVATCFQDNPTKPDYEYVPSAVFSQPPVGTVGLTEEQVVQKGMSCDVYISSFKPMKSALSGRDEKFLLKVIVDVPTDRVVGMHMVGADSSEIMQGMAVALKCGCTKKQLDSTVGIHPSSAEEFVTMRTPTRRVGSA</sequence>
<keyword evidence="7 14" id="KW-0560">Oxidoreductase</keyword>
<proteinExistence type="inferred from homology"/>
<evidence type="ECO:0000256" key="11">
    <source>
        <dbReference type="PIRSR" id="PIRSR000350-2"/>
    </source>
</evidence>
<feature type="binding site" evidence="12">
    <location>
        <position position="129"/>
    </location>
    <ligand>
        <name>FAD</name>
        <dbReference type="ChEBI" id="CHEBI:57692"/>
    </ligand>
</feature>
<dbReference type="NCBIfam" id="NF004776">
    <property type="entry name" value="PRK06116.1"/>
    <property type="match status" value="1"/>
</dbReference>
<comment type="catalytic activity">
    <reaction evidence="10">
        <text>2 glutathione + NADP(+) = glutathione disulfide + NADPH + H(+)</text>
        <dbReference type="Rhea" id="RHEA:11740"/>
        <dbReference type="ChEBI" id="CHEBI:15378"/>
        <dbReference type="ChEBI" id="CHEBI:57783"/>
        <dbReference type="ChEBI" id="CHEBI:57925"/>
        <dbReference type="ChEBI" id="CHEBI:58297"/>
        <dbReference type="ChEBI" id="CHEBI:58349"/>
        <dbReference type="EC" id="1.8.1.7"/>
    </reaction>
</comment>
<dbReference type="Pfam" id="PF07992">
    <property type="entry name" value="Pyr_redox_2"/>
    <property type="match status" value="1"/>
</dbReference>
<dbReference type="Gene3D" id="3.30.390.30">
    <property type="match status" value="1"/>
</dbReference>
<evidence type="ECO:0000259" key="15">
    <source>
        <dbReference type="Pfam" id="PF02852"/>
    </source>
</evidence>
<feature type="active site" description="Proton acceptor" evidence="11">
    <location>
        <position position="458"/>
    </location>
</feature>
<keyword evidence="8" id="KW-1015">Disulfide bond</keyword>
<keyword evidence="6" id="KW-0521">NADP</keyword>
<evidence type="ECO:0000313" key="17">
    <source>
        <dbReference type="EMBL" id="CAD8649102.1"/>
    </source>
</evidence>
<protein>
    <recommendedName>
        <fullName evidence="3">glutathione-disulfide reductase</fullName>
        <ecNumber evidence="3">1.8.1.7</ecNumber>
    </recommendedName>
</protein>
<dbReference type="GO" id="GO:0006749">
    <property type="term" value="P:glutathione metabolic process"/>
    <property type="evidence" value="ECO:0007669"/>
    <property type="project" value="TreeGrafter"/>
</dbReference>
<keyword evidence="9 14" id="KW-0676">Redox-active center</keyword>
<dbReference type="PROSITE" id="PS00076">
    <property type="entry name" value="PYRIDINE_REDOX_1"/>
    <property type="match status" value="1"/>
</dbReference>
<dbReference type="InterPro" id="IPR023753">
    <property type="entry name" value="FAD/NAD-binding_dom"/>
</dbReference>
<dbReference type="PRINTS" id="PR00411">
    <property type="entry name" value="PNDRDTASEI"/>
</dbReference>
<dbReference type="InterPro" id="IPR036188">
    <property type="entry name" value="FAD/NAD-bd_sf"/>
</dbReference>
<evidence type="ECO:0000256" key="2">
    <source>
        <dbReference type="ARBA" id="ARBA00011738"/>
    </source>
</evidence>
<keyword evidence="12" id="KW-0547">Nucleotide-binding</keyword>
<dbReference type="GO" id="GO:0034599">
    <property type="term" value="P:cellular response to oxidative stress"/>
    <property type="evidence" value="ECO:0007669"/>
    <property type="project" value="TreeGrafter"/>
</dbReference>
<dbReference type="GO" id="GO:0005739">
    <property type="term" value="C:mitochondrion"/>
    <property type="evidence" value="ECO:0007669"/>
    <property type="project" value="TreeGrafter"/>
</dbReference>
<feature type="disulfide bond" description="Redox-active" evidence="13">
    <location>
        <begin position="57"/>
        <end position="62"/>
    </location>
</feature>
<keyword evidence="4 14" id="KW-0285">Flavoprotein</keyword>
<evidence type="ECO:0000256" key="10">
    <source>
        <dbReference type="ARBA" id="ARBA00049142"/>
    </source>
</evidence>
<evidence type="ECO:0000256" key="5">
    <source>
        <dbReference type="ARBA" id="ARBA00022827"/>
    </source>
</evidence>
<dbReference type="InterPro" id="IPR001100">
    <property type="entry name" value="Pyr_nuc-diS_OxRdtase"/>
</dbReference>
<evidence type="ECO:0000256" key="12">
    <source>
        <dbReference type="PIRSR" id="PIRSR000350-3"/>
    </source>
</evidence>
<dbReference type="GO" id="GO:0005829">
    <property type="term" value="C:cytosol"/>
    <property type="evidence" value="ECO:0007669"/>
    <property type="project" value="TreeGrafter"/>
</dbReference>
<accession>A0A7S0MSP2</accession>
<evidence type="ECO:0000256" key="1">
    <source>
        <dbReference type="ARBA" id="ARBA00007532"/>
    </source>
</evidence>
<dbReference type="GO" id="GO:0050660">
    <property type="term" value="F:flavin adenine dinucleotide binding"/>
    <property type="evidence" value="ECO:0007669"/>
    <property type="project" value="InterPro"/>
</dbReference>
<dbReference type="PRINTS" id="PR00368">
    <property type="entry name" value="FADPNR"/>
</dbReference>
<dbReference type="GO" id="GO:0045454">
    <property type="term" value="P:cell redox homeostasis"/>
    <property type="evidence" value="ECO:0007669"/>
    <property type="project" value="InterPro"/>
</dbReference>
<dbReference type="Gene3D" id="3.50.50.60">
    <property type="entry name" value="FAD/NAD(P)-binding domain"/>
    <property type="match status" value="2"/>
</dbReference>
<dbReference type="EMBL" id="HBFA01001784">
    <property type="protein sequence ID" value="CAD8649102.1"/>
    <property type="molecule type" value="Transcribed_RNA"/>
</dbReference>
<dbReference type="SUPFAM" id="SSF55424">
    <property type="entry name" value="FAD/NAD-linked reductases, dimerisation (C-terminal) domain"/>
    <property type="match status" value="1"/>
</dbReference>
<evidence type="ECO:0000259" key="16">
    <source>
        <dbReference type="Pfam" id="PF07992"/>
    </source>
</evidence>
<gene>
    <name evidence="17" type="ORF">POBO1169_LOCUS884</name>
</gene>
<dbReference type="EC" id="1.8.1.7" evidence="3"/>
<dbReference type="InterPro" id="IPR004099">
    <property type="entry name" value="Pyr_nucl-diS_OxRdtase_dimer"/>
</dbReference>
<dbReference type="GO" id="GO:0004362">
    <property type="term" value="F:glutathione-disulfide reductase (NADPH) activity"/>
    <property type="evidence" value="ECO:0007669"/>
    <property type="project" value="UniProtKB-EC"/>
</dbReference>
<evidence type="ECO:0000256" key="13">
    <source>
        <dbReference type="PIRSR" id="PIRSR000350-4"/>
    </source>
</evidence>
<dbReference type="Pfam" id="PF02852">
    <property type="entry name" value="Pyr_redox_dim"/>
    <property type="match status" value="1"/>
</dbReference>
<organism evidence="17">
    <name type="scientific">Pyramimonas obovata</name>
    <dbReference type="NCBI Taxonomy" id="1411642"/>
    <lineage>
        <taxon>Eukaryota</taxon>
        <taxon>Viridiplantae</taxon>
        <taxon>Chlorophyta</taxon>
        <taxon>Pyramimonadophyceae</taxon>
        <taxon>Pyramimonadales</taxon>
        <taxon>Pyramimonadaceae</taxon>
        <taxon>Pyramimonas</taxon>
        <taxon>Pyramimonas incertae sedis</taxon>
    </lineage>
</organism>
<dbReference type="AlphaFoldDB" id="A0A7S0MSP2"/>
<keyword evidence="5 12" id="KW-0274">FAD</keyword>
<keyword evidence="12" id="KW-0520">NAD</keyword>
<feature type="domain" description="Pyridine nucleotide-disulphide oxidoreductase dimerisation" evidence="15">
    <location>
        <begin position="360"/>
        <end position="468"/>
    </location>
</feature>
<feature type="domain" description="FAD/NAD(P)-binding" evidence="16">
    <location>
        <begin position="9"/>
        <end position="340"/>
    </location>
</feature>
<evidence type="ECO:0000256" key="7">
    <source>
        <dbReference type="ARBA" id="ARBA00023002"/>
    </source>
</evidence>
<evidence type="ECO:0000256" key="8">
    <source>
        <dbReference type="ARBA" id="ARBA00023157"/>
    </source>
</evidence>
<dbReference type="InterPro" id="IPR012999">
    <property type="entry name" value="Pyr_OxRdtase_I_AS"/>
</dbReference>
<dbReference type="InterPro" id="IPR046952">
    <property type="entry name" value="GSHR/TRXR-like"/>
</dbReference>
<comment type="similarity">
    <text evidence="1 14">Belongs to the class-I pyridine nucleotide-disulfide oxidoreductase family.</text>
</comment>
<dbReference type="SUPFAM" id="SSF51905">
    <property type="entry name" value="FAD/NAD(P)-binding domain"/>
    <property type="match status" value="1"/>
</dbReference>